<evidence type="ECO:0000256" key="1">
    <source>
        <dbReference type="SAM" id="MobiDB-lite"/>
    </source>
</evidence>
<dbReference type="EMBL" id="CP011340">
    <property type="protein sequence ID" value="ALC23586.1"/>
    <property type="molecule type" value="Genomic_DNA"/>
</dbReference>
<evidence type="ECO:0000313" key="3">
    <source>
        <dbReference type="Proteomes" id="UP000060513"/>
    </source>
</evidence>
<dbReference type="GeneID" id="97233668"/>
<accession>A0A0M5IUM7</accession>
<dbReference type="RefSeq" id="WP_374987844.1">
    <property type="nucleotide sequence ID" value="NZ_CP011340.1"/>
</dbReference>
<dbReference type="STRING" id="38300.SPRI_5280"/>
<dbReference type="Proteomes" id="UP000060513">
    <property type="component" value="Chromosome"/>
</dbReference>
<feature type="compositionally biased region" description="Low complexity" evidence="1">
    <location>
        <begin position="12"/>
        <end position="25"/>
    </location>
</feature>
<organism evidence="2">
    <name type="scientific">Streptomyces pristinaespiralis</name>
    <dbReference type="NCBI Taxonomy" id="38300"/>
    <lineage>
        <taxon>Bacteria</taxon>
        <taxon>Bacillati</taxon>
        <taxon>Actinomycetota</taxon>
        <taxon>Actinomycetes</taxon>
        <taxon>Kitasatosporales</taxon>
        <taxon>Streptomycetaceae</taxon>
        <taxon>Streptomyces</taxon>
    </lineage>
</organism>
<protein>
    <recommendedName>
        <fullName evidence="4">DNA-directed RNA polymerase specialized sigma24 family protein</fullName>
    </recommendedName>
</protein>
<proteinExistence type="predicted"/>
<feature type="region of interest" description="Disordered" evidence="1">
    <location>
        <begin position="83"/>
        <end position="107"/>
    </location>
</feature>
<sequence length="669" mass="70177">MRPHDLVPSQDPAAGPVTTVAGTGTEAGRGIRAGVEVGQAEAALVEHYPRLVRIAYLVLPSSLGQGRRVLTAHAVVQRSLPRGDAAATPVPAVPPARRPEGAGDPGYTYVRDRVLRQALDAARPLRRRGLPRRAQFPPLLPHVWGLRVFPRSGGADELALDQRLSALSGPARAAYVLRHLEKLSDRDVRQALTAAGAADPDSALADADADGVADGRRGAEVLRSPEFDACSLQVRPTDLMRRRRHARAAVVAAAALAVCGTLLLLPGDGNGGGGDPPSARVPAVEAALDPDRLVRVAPAAWRESARRDFSVWPARGSLSFDHALLRRSLTAWAAPGESVRVTSTPGTPSGPPMGPPQLLFAGQVGAARVVVLHDGLRIVRYAETTGAPGAARDASLDFARTDGADAAGSGALVAGRSRDNIRYLTAPWVRAVSVRDLLDPAGRPRPVRRDASGLTERLPSPVQQHACRAWQGLELSDGRTLTLVTDLGELTPAQLTYGPPGAPQEVTGGAARASWARTACLLPGVRAHGVRSVNLWQYARQPLPEANGTAGWVCTRAETWRGTGSRVMAQFQPPAERPGAPGTVVARAEDSPACGVREPRVLAGVLWQSRAGQWYVLAAGSSQLVSVGVAGSGVEGGATGNVVAVRSREGSRPELNGLLADGTRVHPLR</sequence>
<evidence type="ECO:0008006" key="4">
    <source>
        <dbReference type="Google" id="ProtNLM"/>
    </source>
</evidence>
<dbReference type="KEGG" id="spri:SPRI_5280"/>
<feature type="region of interest" description="Disordered" evidence="1">
    <location>
        <begin position="1"/>
        <end position="25"/>
    </location>
</feature>
<reference evidence="2 3" key="1">
    <citation type="submission" date="2015-08" db="EMBL/GenBank/DDBJ databases">
        <title>Genome sequence of the pristinamycin over-producing bacterium Streptomyces pristinaespiralis HCCB10218.</title>
        <authorList>
            <person name="Tian J."/>
            <person name="Yang J."/>
            <person name="Li L."/>
            <person name="Ruan L."/>
            <person name="Wei W."/>
            <person name="Zheng G."/>
            <person name="Wei Z."/>
            <person name="Yang S."/>
            <person name="Ge M."/>
            <person name="Jiang W."/>
            <person name="Lu Y."/>
        </authorList>
    </citation>
    <scope>NUCLEOTIDE SEQUENCE [LARGE SCALE GENOMIC DNA]</scope>
    <source>
        <strain evidence="2 3">HCCB 10218</strain>
    </source>
</reference>
<name>A0A0M5IUM7_STRPR</name>
<gene>
    <name evidence="2" type="ORF">SPRI_5280</name>
</gene>
<dbReference type="PATRIC" id="fig|38300.4.peg.5537"/>
<evidence type="ECO:0000313" key="2">
    <source>
        <dbReference type="EMBL" id="ALC23586.1"/>
    </source>
</evidence>
<dbReference type="AlphaFoldDB" id="A0A0M5IUM7"/>